<accession>A0ABW6CK38</accession>
<name>A0ABW6CK38_RAHSY</name>
<evidence type="ECO:0000256" key="1">
    <source>
        <dbReference type="SAM" id="Phobius"/>
    </source>
</evidence>
<feature type="transmembrane region" description="Helical" evidence="1">
    <location>
        <begin position="40"/>
        <end position="60"/>
    </location>
</feature>
<evidence type="ECO:0000313" key="2">
    <source>
        <dbReference type="EMBL" id="MFD3227305.1"/>
    </source>
</evidence>
<reference evidence="2 3" key="1">
    <citation type="submission" date="2024-09" db="EMBL/GenBank/DDBJ databases">
        <title>Genomes of Rahnella.</title>
        <authorList>
            <person name="Mnguni F.C."/>
            <person name="Shin G.Y."/>
            <person name="Coutinho T."/>
        </authorList>
    </citation>
    <scope>NUCLEOTIDE SEQUENCE [LARGE SCALE GENOMIC DNA]</scope>
    <source>
        <strain evidence="2 3">20WA0057</strain>
    </source>
</reference>
<gene>
    <name evidence="2" type="ORF">ACFPK4_27670</name>
</gene>
<dbReference type="EMBL" id="JBHUCJ010000219">
    <property type="protein sequence ID" value="MFD3227305.1"/>
    <property type="molecule type" value="Genomic_DNA"/>
</dbReference>
<dbReference type="Proteomes" id="UP001598201">
    <property type="component" value="Unassembled WGS sequence"/>
</dbReference>
<protein>
    <submittedName>
        <fullName evidence="2">Uncharacterized protein</fullName>
    </submittedName>
</protein>
<keyword evidence="1" id="KW-1133">Transmembrane helix</keyword>
<feature type="transmembrane region" description="Helical" evidence="1">
    <location>
        <begin position="72"/>
        <end position="93"/>
    </location>
</feature>
<keyword evidence="1" id="KW-0472">Membrane</keyword>
<keyword evidence="3" id="KW-1185">Reference proteome</keyword>
<dbReference type="RefSeq" id="WP_379672548.1">
    <property type="nucleotide sequence ID" value="NZ_JBHUCJ010000219.1"/>
</dbReference>
<evidence type="ECO:0000313" key="3">
    <source>
        <dbReference type="Proteomes" id="UP001598201"/>
    </source>
</evidence>
<feature type="transmembrane region" description="Helical" evidence="1">
    <location>
        <begin position="12"/>
        <end position="34"/>
    </location>
</feature>
<organism evidence="2 3">
    <name type="scientific">Rahnella sp. (strain Y9602)</name>
    <dbReference type="NCBI Taxonomy" id="2703885"/>
    <lineage>
        <taxon>Bacteria</taxon>
        <taxon>Pseudomonadati</taxon>
        <taxon>Pseudomonadota</taxon>
        <taxon>Gammaproteobacteria</taxon>
        <taxon>Enterobacterales</taxon>
        <taxon>Yersiniaceae</taxon>
        <taxon>Rahnella</taxon>
    </lineage>
</organism>
<keyword evidence="1" id="KW-0812">Transmembrane</keyword>
<comment type="caution">
    <text evidence="2">The sequence shown here is derived from an EMBL/GenBank/DDBJ whole genome shotgun (WGS) entry which is preliminary data.</text>
</comment>
<proteinExistence type="predicted"/>
<sequence length="128" mass="14657">MRAVKALYRPPFVIFVLLLVTQLGCWAKLMHIGVMPAEWIMWRVIAMLTCFFIIVAWALAYDESREALYLEITFFIAPWVLYLVGFVLCSIALWRPYTDMVTAGFFYAAGGISYGLILMGMIAVRLDE</sequence>
<feature type="transmembrane region" description="Helical" evidence="1">
    <location>
        <begin position="105"/>
        <end position="124"/>
    </location>
</feature>